<reference evidence="3" key="1">
    <citation type="submission" date="2024-05" db="EMBL/GenBank/DDBJ databases">
        <authorList>
            <person name="Cai S.Y."/>
            <person name="Jin L.M."/>
            <person name="Li H.R."/>
        </authorList>
    </citation>
    <scope>NUCLEOTIDE SEQUENCE</scope>
    <source>
        <strain evidence="3">A5-74</strain>
    </source>
</reference>
<evidence type="ECO:0000256" key="1">
    <source>
        <dbReference type="SAM" id="MobiDB-lite"/>
    </source>
</evidence>
<feature type="region of interest" description="Disordered" evidence="1">
    <location>
        <begin position="100"/>
        <end position="126"/>
    </location>
</feature>
<dbReference type="InterPro" id="IPR019060">
    <property type="entry name" value="DUF2382"/>
</dbReference>
<evidence type="ECO:0000259" key="2">
    <source>
        <dbReference type="Pfam" id="PF09557"/>
    </source>
</evidence>
<dbReference type="EMBL" id="CP159218">
    <property type="protein sequence ID" value="XCG64405.1"/>
    <property type="molecule type" value="Genomic_DNA"/>
</dbReference>
<dbReference type="InterPro" id="IPR052967">
    <property type="entry name" value="Stress_Response_Assoc"/>
</dbReference>
<dbReference type="NCBIfam" id="TIGR02271">
    <property type="entry name" value="YsnF/AvaK domain"/>
    <property type="match status" value="1"/>
</dbReference>
<dbReference type="Pfam" id="PF09557">
    <property type="entry name" value="DUF2382"/>
    <property type="match status" value="1"/>
</dbReference>
<evidence type="ECO:0000313" key="3">
    <source>
        <dbReference type="EMBL" id="XCG64405.1"/>
    </source>
</evidence>
<sequence>MTRSEEHLRVTTQRVATTRVRLRKQIVTEMQTITVPVSREEIVIDREPITDADAADELLPTADEQQDFEIILYAERPVVTMENIAIERIRVSTRTVTEDRTVTEPVGKEQIELHEDPLGDTHRSTT</sequence>
<dbReference type="PANTHER" id="PTHR38463">
    <property type="entry name" value="STRESS RESPONSE PROTEIN YSNF"/>
    <property type="match status" value="1"/>
</dbReference>
<accession>A0AAU8DQC9</accession>
<gene>
    <name evidence="3" type="ORF">ABLG96_03410</name>
</gene>
<organism evidence="3">
    <name type="scientific">Nakamurella sp. A5-74</name>
    <dbReference type="NCBI Taxonomy" id="3158264"/>
    <lineage>
        <taxon>Bacteria</taxon>
        <taxon>Bacillati</taxon>
        <taxon>Actinomycetota</taxon>
        <taxon>Actinomycetes</taxon>
        <taxon>Nakamurellales</taxon>
        <taxon>Nakamurellaceae</taxon>
        <taxon>Nakamurella</taxon>
    </lineage>
</organism>
<name>A0AAU8DQC9_9ACTN</name>
<dbReference type="PANTHER" id="PTHR38463:SF1">
    <property type="entry name" value="STRESS RESPONSE PROTEIN YSNF"/>
    <property type="match status" value="1"/>
</dbReference>
<protein>
    <submittedName>
        <fullName evidence="3">YsnF/AvaK domain-containing protein</fullName>
    </submittedName>
</protein>
<proteinExistence type="predicted"/>
<dbReference type="AlphaFoldDB" id="A0AAU8DQC9"/>
<dbReference type="RefSeq" id="WP_353650018.1">
    <property type="nucleotide sequence ID" value="NZ_CP159218.1"/>
</dbReference>
<feature type="domain" description="DUF2382" evidence="2">
    <location>
        <begin position="1"/>
        <end position="112"/>
    </location>
</feature>